<feature type="domain" description="Reverse transcriptase Ty1/copia-type" evidence="2">
    <location>
        <begin position="228"/>
        <end position="471"/>
    </location>
</feature>
<feature type="non-terminal residue" evidence="4">
    <location>
        <position position="1"/>
    </location>
</feature>
<evidence type="ECO:0000259" key="2">
    <source>
        <dbReference type="Pfam" id="PF07727"/>
    </source>
</evidence>
<dbReference type="PANTHER" id="PTHR11439:SF517">
    <property type="entry name" value="CYSTEINE-RICH RLK (RECEPTOR-LIKE PROTEIN KINASE) 8"/>
    <property type="match status" value="1"/>
</dbReference>
<dbReference type="AlphaFoldDB" id="A0A392MB72"/>
<evidence type="ECO:0000313" key="4">
    <source>
        <dbReference type="EMBL" id="MCH84760.1"/>
    </source>
</evidence>
<feature type="region of interest" description="Disordered" evidence="1">
    <location>
        <begin position="98"/>
        <end position="164"/>
    </location>
</feature>
<dbReference type="Pfam" id="PF25597">
    <property type="entry name" value="SH3_retrovirus"/>
    <property type="match status" value="1"/>
</dbReference>
<sequence length="551" mass="62574">CPTHAIKDLTPEEVWSGIKPSVDHFRVFGCLAHVHIPDVYRKKLDGKSIVCVLLGVSEESKAYKLYNPIDKKIIVSRDVVFEEFKGWNWDKQTDIKPVDITSYGGDDEDSSELDLQNNQDEPIMQDVTNNDANEAGSSNMDEDSSEESEAGSDDIPARPRHPPGYLRDYVTGIRSIDGQDDIENQVNLQNLAMAMFSPSEDPNTYEEAAKFEIWKHAMESEMQSIQANDTWELTTLPQGVKAIGVKWIFKTKYNEKGKVEKHKARLVAKGYSQKYGIDYSEVFAPVARWDTIRTILCLAAHRQWCVFQLDVKSAFLHGDLTENVYVEQQLGYHKGGTDQVYKLKKALYGLKQAPRAWYSKIESYFNEKKFEKCPHEPTLFVKHGNGGKILIVSLYVDDLIYTGNDEELIEDFKNSMKEKFAMTDLGRMKYFLGVEVKQCDKGIFIGQQKYASEILKRFGMEECNKVCSPIVPGSKLVKDEKGKATDSTLYKKMIGCLMYLLATRPDLTFSVCLAARYMERPTDLHVAAVKRILRYLKGTLGFGVMYKCGTG</sequence>
<evidence type="ECO:0000256" key="1">
    <source>
        <dbReference type="SAM" id="MobiDB-lite"/>
    </source>
</evidence>
<dbReference type="Pfam" id="PF07727">
    <property type="entry name" value="RVT_2"/>
    <property type="match status" value="1"/>
</dbReference>
<gene>
    <name evidence="4" type="ORF">A2U01_0005596</name>
</gene>
<comment type="caution">
    <text evidence="4">The sequence shown here is derived from an EMBL/GenBank/DDBJ whole genome shotgun (WGS) entry which is preliminary data.</text>
</comment>
<protein>
    <submittedName>
        <fullName evidence="4">Copia-type polyprotein</fullName>
    </submittedName>
</protein>
<dbReference type="SUPFAM" id="SSF56672">
    <property type="entry name" value="DNA/RNA polymerases"/>
    <property type="match status" value="1"/>
</dbReference>
<proteinExistence type="predicted"/>
<dbReference type="PANTHER" id="PTHR11439">
    <property type="entry name" value="GAG-POL-RELATED RETROTRANSPOSON"/>
    <property type="match status" value="1"/>
</dbReference>
<reference evidence="4 5" key="1">
    <citation type="journal article" date="2018" name="Front. Plant Sci.">
        <title>Red Clover (Trifolium pratense) and Zigzag Clover (T. medium) - A Picture of Genomic Similarities and Differences.</title>
        <authorList>
            <person name="Dluhosova J."/>
            <person name="Istvanek J."/>
            <person name="Nedelnik J."/>
            <person name="Repkova J."/>
        </authorList>
    </citation>
    <scope>NUCLEOTIDE SEQUENCE [LARGE SCALE GENOMIC DNA]</scope>
    <source>
        <strain evidence="5">cv. 10/8</strain>
        <tissue evidence="4">Leaf</tissue>
    </source>
</reference>
<organism evidence="4 5">
    <name type="scientific">Trifolium medium</name>
    <dbReference type="NCBI Taxonomy" id="97028"/>
    <lineage>
        <taxon>Eukaryota</taxon>
        <taxon>Viridiplantae</taxon>
        <taxon>Streptophyta</taxon>
        <taxon>Embryophyta</taxon>
        <taxon>Tracheophyta</taxon>
        <taxon>Spermatophyta</taxon>
        <taxon>Magnoliopsida</taxon>
        <taxon>eudicotyledons</taxon>
        <taxon>Gunneridae</taxon>
        <taxon>Pentapetalae</taxon>
        <taxon>rosids</taxon>
        <taxon>fabids</taxon>
        <taxon>Fabales</taxon>
        <taxon>Fabaceae</taxon>
        <taxon>Papilionoideae</taxon>
        <taxon>50 kb inversion clade</taxon>
        <taxon>NPAAA clade</taxon>
        <taxon>Hologalegina</taxon>
        <taxon>IRL clade</taxon>
        <taxon>Trifolieae</taxon>
        <taxon>Trifolium</taxon>
    </lineage>
</organism>
<evidence type="ECO:0000313" key="5">
    <source>
        <dbReference type="Proteomes" id="UP000265520"/>
    </source>
</evidence>
<feature type="domain" description="Retroviral polymerase SH3-like" evidence="3">
    <location>
        <begin position="30"/>
        <end position="93"/>
    </location>
</feature>
<dbReference type="InterPro" id="IPR057670">
    <property type="entry name" value="SH3_retrovirus"/>
</dbReference>
<name>A0A392MB72_9FABA</name>
<feature type="compositionally biased region" description="Acidic residues" evidence="1">
    <location>
        <begin position="140"/>
        <end position="152"/>
    </location>
</feature>
<dbReference type="InterPro" id="IPR013103">
    <property type="entry name" value="RVT_2"/>
</dbReference>
<feature type="non-terminal residue" evidence="4">
    <location>
        <position position="551"/>
    </location>
</feature>
<keyword evidence="5" id="KW-1185">Reference proteome</keyword>
<evidence type="ECO:0000259" key="3">
    <source>
        <dbReference type="Pfam" id="PF25597"/>
    </source>
</evidence>
<dbReference type="InterPro" id="IPR043502">
    <property type="entry name" value="DNA/RNA_pol_sf"/>
</dbReference>
<dbReference type="Proteomes" id="UP000265520">
    <property type="component" value="Unassembled WGS sequence"/>
</dbReference>
<accession>A0A392MB72</accession>
<feature type="compositionally biased region" description="Polar residues" evidence="1">
    <location>
        <begin position="113"/>
        <end position="136"/>
    </location>
</feature>
<dbReference type="EMBL" id="LXQA010007332">
    <property type="protein sequence ID" value="MCH84760.1"/>
    <property type="molecule type" value="Genomic_DNA"/>
</dbReference>